<dbReference type="RefSeq" id="XP_004185775.1">
    <property type="nucleotide sequence ID" value="XM_004185727.1"/>
</dbReference>
<proteinExistence type="predicted"/>
<protein>
    <submittedName>
        <fullName evidence="1">Uncharacterized protein</fullName>
    </submittedName>
</protein>
<keyword evidence="2" id="KW-1185">Reference proteome</keyword>
<dbReference type="AlphaFoldDB" id="A0A0A1TY80"/>
<dbReference type="OMA" id="TSENMPY"/>
<dbReference type="VEuPathDB" id="AmoebaDB:EIN_031400"/>
<evidence type="ECO:0000313" key="2">
    <source>
        <dbReference type="Proteomes" id="UP000014680"/>
    </source>
</evidence>
<sequence length="166" mass="19329">MEVETPIEISTQRFKRLFSNEMRPLMTSENMPYIQLMWALMKIRLENDKIASNTTELIKDKTKTATQKVRLEELFQKIESNQKTISDSLVKSAERVRCTKKVENIPIIPQDALELEHSLLTLKTLNEMNKENLDRLKKIEIVKELGTSLLRNEGSLITRQPLTPFN</sequence>
<accession>A0A0A1TY80</accession>
<dbReference type="KEGG" id="eiv:EIN_031400"/>
<gene>
    <name evidence="1" type="ORF">EIN_031400</name>
</gene>
<name>A0A0A1TY80_ENTIV</name>
<organism evidence="1 2">
    <name type="scientific">Entamoeba invadens IP1</name>
    <dbReference type="NCBI Taxonomy" id="370355"/>
    <lineage>
        <taxon>Eukaryota</taxon>
        <taxon>Amoebozoa</taxon>
        <taxon>Evosea</taxon>
        <taxon>Archamoebae</taxon>
        <taxon>Mastigamoebida</taxon>
        <taxon>Entamoebidae</taxon>
        <taxon>Entamoeba</taxon>
    </lineage>
</organism>
<dbReference type="EMBL" id="KB206969">
    <property type="protein sequence ID" value="ELP86429.1"/>
    <property type="molecule type" value="Genomic_DNA"/>
</dbReference>
<dbReference type="Proteomes" id="UP000014680">
    <property type="component" value="Unassembled WGS sequence"/>
</dbReference>
<dbReference type="GeneID" id="14885428"/>
<evidence type="ECO:0000313" key="1">
    <source>
        <dbReference type="EMBL" id="ELP86429.1"/>
    </source>
</evidence>
<reference evidence="1 2" key="1">
    <citation type="submission" date="2012-10" db="EMBL/GenBank/DDBJ databases">
        <authorList>
            <person name="Zafar N."/>
            <person name="Inman J."/>
            <person name="Hall N."/>
            <person name="Lorenzi H."/>
            <person name="Caler E."/>
        </authorList>
    </citation>
    <scope>NUCLEOTIDE SEQUENCE [LARGE SCALE GENOMIC DNA]</scope>
    <source>
        <strain evidence="1 2">IP1</strain>
    </source>
</reference>